<dbReference type="Pfam" id="PF13023">
    <property type="entry name" value="HD_3"/>
    <property type="match status" value="1"/>
</dbReference>
<dbReference type="InterPro" id="IPR000182">
    <property type="entry name" value="GNAT_dom"/>
</dbReference>
<dbReference type="PANTHER" id="PTHR43233">
    <property type="entry name" value="FAMILY N-ACETYLTRANSFERASE, PUTATIVE (AFU_ORTHOLOGUE AFUA_6G03350)-RELATED"/>
    <property type="match status" value="1"/>
</dbReference>
<gene>
    <name evidence="2" type="ORF">A8806_1015</name>
</gene>
<dbReference type="OrthoDB" id="9796032at2"/>
<dbReference type="PANTHER" id="PTHR43233:SF1">
    <property type="entry name" value="FAMILY N-ACETYLTRANSFERASE, PUTATIVE (AFU_ORTHOLOGUE AFUA_6G03350)-RELATED"/>
    <property type="match status" value="1"/>
</dbReference>
<keyword evidence="3" id="KW-1185">Reference proteome</keyword>
<dbReference type="Proteomes" id="UP000245845">
    <property type="component" value="Unassembled WGS sequence"/>
</dbReference>
<dbReference type="InterPro" id="IPR003607">
    <property type="entry name" value="HD/PDEase_dom"/>
</dbReference>
<dbReference type="CDD" id="cd04301">
    <property type="entry name" value="NAT_SF"/>
    <property type="match status" value="1"/>
</dbReference>
<evidence type="ECO:0000313" key="2">
    <source>
        <dbReference type="EMBL" id="PWJ31721.1"/>
    </source>
</evidence>
<comment type="caution">
    <text evidence="2">The sequence shown here is derived from an EMBL/GenBank/DDBJ whole genome shotgun (WGS) entry which is preliminary data.</text>
</comment>
<dbReference type="InterPro" id="IPR053144">
    <property type="entry name" value="Acetyltransferase_Butenolide"/>
</dbReference>
<accession>A0A2Y9B853</accession>
<protein>
    <submittedName>
        <fullName evidence="2">5'-deoxynucleotidase YfbR-like HD superfamily hydrolase</fullName>
    </submittedName>
</protein>
<dbReference type="Gene3D" id="1.10.3210.10">
    <property type="entry name" value="Hypothetical protein af1432"/>
    <property type="match status" value="1"/>
</dbReference>
<sequence>MKTDNLIAFLDAVEKLKCNTRHSWTSGGRQESVAEHSWRLCVFAWMLRHEIPEVRMERVIELCMFHDIGEALTGDFAVFHKGEREELREEEALRQLTGLLDGAEKEELEGLLSEVREKKTPEARLFAALDKMEALLQHNEAPIESWLPLEYDLQMTYGNEQSEAFAYTKMLRERLRQDSKEKIMREAPESAGEAGGEAFYVSTDKKKLQVSRIKELMEQTSWAGDRTLGQCQKAMENSRCYGVYDRNDYQVGYARVLTDYTTTYYLADVIVDEAYRGQGLGRMLLDYITGDGELEGLYGMLHTEDKAGLYEKYGFHIYENNGTDIFMKKVRGDHE</sequence>
<dbReference type="Pfam" id="PF13508">
    <property type="entry name" value="Acetyltransf_7"/>
    <property type="match status" value="1"/>
</dbReference>
<evidence type="ECO:0000313" key="3">
    <source>
        <dbReference type="Proteomes" id="UP000245845"/>
    </source>
</evidence>
<keyword evidence="2" id="KW-0378">Hydrolase</keyword>
<dbReference type="RefSeq" id="WP_109729123.1">
    <property type="nucleotide sequence ID" value="NZ_BAAACK010000007.1"/>
</dbReference>
<dbReference type="Gene3D" id="3.40.630.30">
    <property type="match status" value="1"/>
</dbReference>
<dbReference type="InterPro" id="IPR016181">
    <property type="entry name" value="Acyl_CoA_acyltransferase"/>
</dbReference>
<name>A0A2Y9B853_9FIRM</name>
<reference evidence="2 3" key="1">
    <citation type="submission" date="2018-05" db="EMBL/GenBank/DDBJ databases">
        <title>The Hungate 1000. A catalogue of reference genomes from the rumen microbiome.</title>
        <authorList>
            <person name="Kelly W."/>
        </authorList>
    </citation>
    <scope>NUCLEOTIDE SEQUENCE [LARGE SCALE GENOMIC DNA]</scope>
    <source>
        <strain evidence="2 3">NLAE-zl-C242</strain>
    </source>
</reference>
<proteinExistence type="predicted"/>
<dbReference type="GO" id="GO:0016787">
    <property type="term" value="F:hydrolase activity"/>
    <property type="evidence" value="ECO:0007669"/>
    <property type="project" value="UniProtKB-KW"/>
</dbReference>
<dbReference type="GO" id="GO:0016747">
    <property type="term" value="F:acyltransferase activity, transferring groups other than amino-acyl groups"/>
    <property type="evidence" value="ECO:0007669"/>
    <property type="project" value="InterPro"/>
</dbReference>
<dbReference type="EMBL" id="QGDL01000001">
    <property type="protein sequence ID" value="PWJ31721.1"/>
    <property type="molecule type" value="Genomic_DNA"/>
</dbReference>
<dbReference type="SUPFAM" id="SSF109604">
    <property type="entry name" value="HD-domain/PDEase-like"/>
    <property type="match status" value="1"/>
</dbReference>
<dbReference type="AlphaFoldDB" id="A0A2Y9B853"/>
<dbReference type="InterPro" id="IPR006674">
    <property type="entry name" value="HD_domain"/>
</dbReference>
<dbReference type="SUPFAM" id="SSF55729">
    <property type="entry name" value="Acyl-CoA N-acyltransferases (Nat)"/>
    <property type="match status" value="1"/>
</dbReference>
<dbReference type="PROSITE" id="PS51186">
    <property type="entry name" value="GNAT"/>
    <property type="match status" value="1"/>
</dbReference>
<feature type="domain" description="N-acetyltransferase" evidence="1">
    <location>
        <begin position="203"/>
        <end position="332"/>
    </location>
</feature>
<evidence type="ECO:0000259" key="1">
    <source>
        <dbReference type="PROSITE" id="PS51186"/>
    </source>
</evidence>
<organism evidence="2 3">
    <name type="scientific">Faecalicatena orotica</name>
    <dbReference type="NCBI Taxonomy" id="1544"/>
    <lineage>
        <taxon>Bacteria</taxon>
        <taxon>Bacillati</taxon>
        <taxon>Bacillota</taxon>
        <taxon>Clostridia</taxon>
        <taxon>Lachnospirales</taxon>
        <taxon>Lachnospiraceae</taxon>
        <taxon>Faecalicatena</taxon>
    </lineage>
</organism>
<dbReference type="SMART" id="SM00471">
    <property type="entry name" value="HDc"/>
    <property type="match status" value="1"/>
</dbReference>